<dbReference type="RefSeq" id="WP_273638770.1">
    <property type="nucleotide sequence ID" value="NZ_JAQQXP010000001.1"/>
</dbReference>
<feature type="signal peptide" evidence="4">
    <location>
        <begin position="1"/>
        <end position="23"/>
    </location>
</feature>
<evidence type="ECO:0000256" key="5">
    <source>
        <dbReference type="SAM" id="MobiDB-lite"/>
    </source>
</evidence>
<evidence type="ECO:0000313" key="7">
    <source>
        <dbReference type="EMBL" id="MDC8830065.1"/>
    </source>
</evidence>
<dbReference type="Pfam" id="PF03968">
    <property type="entry name" value="LptD_N"/>
    <property type="match status" value="1"/>
</dbReference>
<comment type="similarity">
    <text evidence="4">Belongs to the LptA family.</text>
</comment>
<evidence type="ECO:0000256" key="4">
    <source>
        <dbReference type="HAMAP-Rule" id="MF_01914"/>
    </source>
</evidence>
<feature type="chain" id="PRO_5044913856" description="Lipopolysaccharide export system protein LptA" evidence="4">
    <location>
        <begin position="24"/>
        <end position="183"/>
    </location>
</feature>
<feature type="region of interest" description="Disordered" evidence="5">
    <location>
        <begin position="144"/>
        <end position="183"/>
    </location>
</feature>
<dbReference type="Proteomes" id="UP001218788">
    <property type="component" value="Unassembled WGS sequence"/>
</dbReference>
<dbReference type="NCBIfam" id="TIGR03002">
    <property type="entry name" value="outer_YhbN_LptA"/>
    <property type="match status" value="1"/>
</dbReference>
<keyword evidence="3 4" id="KW-0574">Periplasm</keyword>
<comment type="caution">
    <text evidence="7">The sequence shown here is derived from an EMBL/GenBank/DDBJ whole genome shotgun (WGS) entry which is preliminary data.</text>
</comment>
<accession>A0ABT5KZ80</accession>
<dbReference type="InterPro" id="IPR005653">
    <property type="entry name" value="OstA-like_N"/>
</dbReference>
<sequence precursor="true">MCKRLINLLTSALLVLSPALVLAKQSDFSQNLEVKSESQFMDGKLKKTVLVDNVQITQGTLNIRADRLEIEGEQGKGKEIFIATGRPAYYSQQLDDGKVVEAEAFEIRYEVANRTISLTGQAKLNQNARTMTAESITYDMEKEQFKATGSDDGDGRVTTIYSMEPDDSAAKKTDNDEQDDDNE</sequence>
<organism evidence="7 8">
    <name type="scientific">Alteromonas gilva</name>
    <dbReference type="NCBI Taxonomy" id="2987522"/>
    <lineage>
        <taxon>Bacteria</taxon>
        <taxon>Pseudomonadati</taxon>
        <taxon>Pseudomonadota</taxon>
        <taxon>Gammaproteobacteria</taxon>
        <taxon>Alteromonadales</taxon>
        <taxon>Alteromonadaceae</taxon>
        <taxon>Alteromonas/Salinimonas group</taxon>
        <taxon>Alteromonas</taxon>
    </lineage>
</organism>
<keyword evidence="1 4" id="KW-0813">Transport</keyword>
<evidence type="ECO:0000313" key="8">
    <source>
        <dbReference type="Proteomes" id="UP001218788"/>
    </source>
</evidence>
<protein>
    <recommendedName>
        <fullName evidence="4">Lipopolysaccharide export system protein LptA</fullName>
    </recommendedName>
</protein>
<comment type="subcellular location">
    <subcellularLocation>
        <location evidence="4">Periplasm</location>
    </subcellularLocation>
</comment>
<dbReference type="PANTHER" id="PTHR36504:SF1">
    <property type="entry name" value="LIPOPOLYSACCHARIDE EXPORT SYSTEM PROTEIN LPTA"/>
    <property type="match status" value="1"/>
</dbReference>
<feature type="domain" description="Organic solvent tolerance-like N-terminal" evidence="6">
    <location>
        <begin position="33"/>
        <end position="143"/>
    </location>
</feature>
<dbReference type="EMBL" id="JAQQXP010000001">
    <property type="protein sequence ID" value="MDC8830065.1"/>
    <property type="molecule type" value="Genomic_DNA"/>
</dbReference>
<evidence type="ECO:0000259" key="6">
    <source>
        <dbReference type="Pfam" id="PF03968"/>
    </source>
</evidence>
<gene>
    <name evidence="4 7" type="primary">lptA</name>
    <name evidence="7" type="ORF">OIK42_04715</name>
</gene>
<dbReference type="Gene3D" id="2.60.450.10">
    <property type="entry name" value="Lipopolysaccharide (LPS) transport protein A like domain"/>
    <property type="match status" value="1"/>
</dbReference>
<dbReference type="PANTHER" id="PTHR36504">
    <property type="entry name" value="LIPOPOLYSACCHARIDE EXPORT SYSTEM PROTEIN LPTA"/>
    <property type="match status" value="1"/>
</dbReference>
<proteinExistence type="inferred from homology"/>
<evidence type="ECO:0000256" key="1">
    <source>
        <dbReference type="ARBA" id="ARBA00022448"/>
    </source>
</evidence>
<dbReference type="InterPro" id="IPR014340">
    <property type="entry name" value="LptA"/>
</dbReference>
<dbReference type="InterPro" id="IPR052037">
    <property type="entry name" value="LPS_export_LptA"/>
</dbReference>
<comment type="subunit">
    <text evidence="4">Component of the lipopolysaccharide transport and assembly complex.</text>
</comment>
<evidence type="ECO:0000256" key="2">
    <source>
        <dbReference type="ARBA" id="ARBA00022729"/>
    </source>
</evidence>
<name>A0ABT5KZ80_9ALTE</name>
<evidence type="ECO:0000256" key="3">
    <source>
        <dbReference type="ARBA" id="ARBA00022764"/>
    </source>
</evidence>
<reference evidence="7 8" key="1">
    <citation type="submission" date="2022-10" db="EMBL/GenBank/DDBJ databases">
        <title>Alteromonas sp. chi3 Genome sequencing.</title>
        <authorList>
            <person name="Park S."/>
        </authorList>
    </citation>
    <scope>NUCLEOTIDE SEQUENCE [LARGE SCALE GENOMIC DNA]</scope>
    <source>
        <strain evidence="8">chi3</strain>
    </source>
</reference>
<dbReference type="HAMAP" id="MF_01914">
    <property type="entry name" value="LPS_assembly_LptA"/>
    <property type="match status" value="1"/>
</dbReference>
<keyword evidence="2 4" id="KW-0732">Signal</keyword>
<comment type="function">
    <text evidence="4">Involved in the assembly of lipopolysaccharide (LPS). Required for the translocation of LPS from the inner membrane to the outer membrane. May form a bridge between the inner membrane and the outer membrane, via interactions with LptC and LptD, thereby facilitating LPS transfer across the periplasm.</text>
</comment>
<keyword evidence="8" id="KW-1185">Reference proteome</keyword>